<dbReference type="PANTHER" id="PTHR31268:SF37">
    <property type="entry name" value="GALACTINOL--SUCROSE GALACTOSYLTRANSFERASE"/>
    <property type="match status" value="1"/>
</dbReference>
<sequence>MSPSPNLLSNSDANCNGALDSTATLSDRSDFQIKGSDLTVRGHSILQHVPSNITLTPASALVSPSPDVEPTAGAFLGFHALDAKSHHVAPLGHLDNVPFMSIFRFKVWWTTHWVGNKGSDLEHETQIMLLDRCLNSGRPYVVLLPIIEGSFRASLQHGPEERQDFVDLCVESGSTQVIASTFRSVLYLHAGDDPYTVIRDAVRVVRSHLGTFRTMEEKTPPEIVDKFGWCTWDAFYLKVHPQGVWEGVKALSEGGCPPGLVLIDDGWQSICHDEDDPNTNQEGMNRTSAGEQMPCRLIKFQENYKFRDYKSNKDDMKTGLGAFVGDLKETFPTVDYVYVWHALCGYWGGLRPKVAGLPPAQVVRPQLSPGLERTMEDLAVDKIVKNGVGLVEPGRARELYQGLHSHLKGCGIDGVKVDVIHLLEMVCQEYGGRVELARAYYQALSESVEQHFHGNRVIASMEHCNDFMLLGTRDISLGRVGDDFWCTDPSGDPNGTFWLQGCHMVHCAYNSLWMAHFIHPDWDMFQSTHPCASFHAASRAISGGPIYVSDSVGCHDFPLLCSLTLPDGTILRCQHYALPTRDCLFRDPLHDGTTMLKLWNLNKHNGVLGVFNCQGGGWSREARRNISAAQFSRTLITMARPSDIEWNQGKTPISVQGTDCFAAYFHKSKKLTLLQPDQEFEVTLDPFNYELVVVSPIRCFGPGNRVEFAPIGLVNMLNSGGAVESIAIRDDNNEILVVEVDVKGAGEMRAYSSIRPVACRMNGKEVEFTYETSMVCVQVPWSGSSSKLCHVQYLY</sequence>
<comment type="similarity">
    <text evidence="1">Belongs to the glycosyl hydrolases 36 family.</text>
</comment>
<dbReference type="Gene3D" id="3.20.20.70">
    <property type="entry name" value="Aldolase class I"/>
    <property type="match status" value="1"/>
</dbReference>
<name>A0A833R3P4_9POAL</name>
<organism evidence="7 8">
    <name type="scientific">Carex littledalei</name>
    <dbReference type="NCBI Taxonomy" id="544730"/>
    <lineage>
        <taxon>Eukaryota</taxon>
        <taxon>Viridiplantae</taxon>
        <taxon>Streptophyta</taxon>
        <taxon>Embryophyta</taxon>
        <taxon>Tracheophyta</taxon>
        <taxon>Spermatophyta</taxon>
        <taxon>Magnoliopsida</taxon>
        <taxon>Liliopsida</taxon>
        <taxon>Poales</taxon>
        <taxon>Cyperaceae</taxon>
        <taxon>Cyperoideae</taxon>
        <taxon>Cariceae</taxon>
        <taxon>Carex</taxon>
        <taxon>Carex subgen. Euthyceras</taxon>
    </lineage>
</organism>
<keyword evidence="4 7" id="KW-0808">Transferase</keyword>
<dbReference type="PANTHER" id="PTHR31268">
    <property type="match status" value="1"/>
</dbReference>
<evidence type="ECO:0000256" key="6">
    <source>
        <dbReference type="ARBA" id="ARBA00049426"/>
    </source>
</evidence>
<evidence type="ECO:0000313" key="7">
    <source>
        <dbReference type="EMBL" id="KAF3329044.1"/>
    </source>
</evidence>
<dbReference type="InterPro" id="IPR013785">
    <property type="entry name" value="Aldolase_TIM"/>
</dbReference>
<dbReference type="AlphaFoldDB" id="A0A833R3P4"/>
<evidence type="ECO:0000256" key="4">
    <source>
        <dbReference type="ARBA" id="ARBA00022679"/>
    </source>
</evidence>
<dbReference type="FunFam" id="3.20.20.70:FF:000311">
    <property type="entry name" value="Probable galactinol--sucrose galactosyltransferase 5"/>
    <property type="match status" value="1"/>
</dbReference>
<evidence type="ECO:0000256" key="2">
    <source>
        <dbReference type="ARBA" id="ARBA00012708"/>
    </source>
</evidence>
<dbReference type="Pfam" id="PF05691">
    <property type="entry name" value="Raffinose_syn"/>
    <property type="match status" value="1"/>
</dbReference>
<dbReference type="EMBL" id="SWLB01000015">
    <property type="protein sequence ID" value="KAF3329044.1"/>
    <property type="molecule type" value="Genomic_DNA"/>
</dbReference>
<evidence type="ECO:0000256" key="3">
    <source>
        <dbReference type="ARBA" id="ARBA00022676"/>
    </source>
</evidence>
<evidence type="ECO:0000256" key="5">
    <source>
        <dbReference type="ARBA" id="ARBA00023277"/>
    </source>
</evidence>
<dbReference type="EC" id="2.4.1.82" evidence="2"/>
<proteinExistence type="inferred from homology"/>
<evidence type="ECO:0000313" key="8">
    <source>
        <dbReference type="Proteomes" id="UP000623129"/>
    </source>
</evidence>
<dbReference type="InterPro" id="IPR008811">
    <property type="entry name" value="Glycosyl_hydrolases_36"/>
</dbReference>
<keyword evidence="3 7" id="KW-0328">Glycosyltransferase</keyword>
<comment type="catalytic activity">
    <reaction evidence="6">
        <text>alpha-D-galactosyl-(1-&gt;3)-1D-myo-inositol + sucrose = raffinose + myo-inositol</text>
        <dbReference type="Rhea" id="RHEA:20161"/>
        <dbReference type="ChEBI" id="CHEBI:16634"/>
        <dbReference type="ChEBI" id="CHEBI:17268"/>
        <dbReference type="ChEBI" id="CHEBI:17505"/>
        <dbReference type="ChEBI" id="CHEBI:17992"/>
        <dbReference type="EC" id="2.4.1.82"/>
    </reaction>
</comment>
<keyword evidence="5" id="KW-0119">Carbohydrate metabolism</keyword>
<dbReference type="OrthoDB" id="4664297at2759"/>
<protein>
    <recommendedName>
        <fullName evidence="2">galactinol--sucrose galactosyltransferase</fullName>
        <ecNumber evidence="2">2.4.1.82</ecNumber>
    </recommendedName>
</protein>
<evidence type="ECO:0000256" key="1">
    <source>
        <dbReference type="ARBA" id="ARBA00007240"/>
    </source>
</evidence>
<comment type="caution">
    <text evidence="7">The sequence shown here is derived from an EMBL/GenBank/DDBJ whole genome shotgun (WGS) entry which is preliminary data.</text>
</comment>
<dbReference type="SUPFAM" id="SSF51445">
    <property type="entry name" value="(Trans)glycosidases"/>
    <property type="match status" value="1"/>
</dbReference>
<dbReference type="InterPro" id="IPR017853">
    <property type="entry name" value="GH"/>
</dbReference>
<gene>
    <name evidence="7" type="ORF">FCM35_KLT06122</name>
</gene>
<dbReference type="GO" id="GO:0047274">
    <property type="term" value="F:galactinol-sucrose galactosyltransferase activity"/>
    <property type="evidence" value="ECO:0007669"/>
    <property type="project" value="UniProtKB-EC"/>
</dbReference>
<dbReference type="Proteomes" id="UP000623129">
    <property type="component" value="Unassembled WGS sequence"/>
</dbReference>
<keyword evidence="8" id="KW-1185">Reference proteome</keyword>
<accession>A0A833R3P4</accession>
<reference evidence="7" key="1">
    <citation type="submission" date="2020-01" db="EMBL/GenBank/DDBJ databases">
        <title>Genome sequence of Kobresia littledalei, the first chromosome-level genome in the family Cyperaceae.</title>
        <authorList>
            <person name="Qu G."/>
        </authorList>
    </citation>
    <scope>NUCLEOTIDE SEQUENCE</scope>
    <source>
        <strain evidence="7">C.B.Clarke</strain>
        <tissue evidence="7">Leaf</tissue>
    </source>
</reference>